<dbReference type="RefSeq" id="WP_109347198.1">
    <property type="nucleotide sequence ID" value="NZ_CP029343.1"/>
</dbReference>
<dbReference type="KEGG" id="mtim:DIR46_22330"/>
<protein>
    <recommendedName>
        <fullName evidence="1">HD-GYP domain-containing protein</fullName>
    </recommendedName>
</protein>
<dbReference type="PROSITE" id="PS51832">
    <property type="entry name" value="HD_GYP"/>
    <property type="match status" value="1"/>
</dbReference>
<evidence type="ECO:0000313" key="2">
    <source>
        <dbReference type="EMBL" id="AWL06899.1"/>
    </source>
</evidence>
<dbReference type="InterPro" id="IPR037522">
    <property type="entry name" value="HD_GYP_dom"/>
</dbReference>
<organism evidence="2 3">
    <name type="scientific">Massilia oculi</name>
    <dbReference type="NCBI Taxonomy" id="945844"/>
    <lineage>
        <taxon>Bacteria</taxon>
        <taxon>Pseudomonadati</taxon>
        <taxon>Pseudomonadota</taxon>
        <taxon>Betaproteobacteria</taxon>
        <taxon>Burkholderiales</taxon>
        <taxon>Oxalobacteraceae</taxon>
        <taxon>Telluria group</taxon>
        <taxon>Massilia</taxon>
    </lineage>
</organism>
<dbReference type="OrthoDB" id="9780948at2"/>
<reference evidence="2 3" key="1">
    <citation type="submission" date="2018-05" db="EMBL/GenBank/DDBJ databases">
        <title>Complete genome sequence of Massilia oculi sp. nov. CCUG 43427T (=DSM 26321T), the type strain of M. oculi, and comparison with genome sequences of other Massilia strains.</title>
        <authorList>
            <person name="Zhu B."/>
        </authorList>
    </citation>
    <scope>NUCLEOTIDE SEQUENCE [LARGE SCALE GENOMIC DNA]</scope>
    <source>
        <strain evidence="2 3">CCUG 43427</strain>
    </source>
</reference>
<dbReference type="SUPFAM" id="SSF109604">
    <property type="entry name" value="HD-domain/PDEase-like"/>
    <property type="match status" value="1"/>
</dbReference>
<evidence type="ECO:0000313" key="3">
    <source>
        <dbReference type="Proteomes" id="UP000245820"/>
    </source>
</evidence>
<dbReference type="AlphaFoldDB" id="A0A2S2DPA2"/>
<evidence type="ECO:0000259" key="1">
    <source>
        <dbReference type="PROSITE" id="PS51832"/>
    </source>
</evidence>
<dbReference type="InterPro" id="IPR003607">
    <property type="entry name" value="HD/PDEase_dom"/>
</dbReference>
<dbReference type="Pfam" id="PF13487">
    <property type="entry name" value="HD_5"/>
    <property type="match status" value="1"/>
</dbReference>
<dbReference type="Proteomes" id="UP000245820">
    <property type="component" value="Chromosome"/>
</dbReference>
<dbReference type="PANTHER" id="PTHR43155:SF2">
    <property type="entry name" value="CYCLIC DI-GMP PHOSPHODIESTERASE PA4108"/>
    <property type="match status" value="1"/>
</dbReference>
<accession>A0A2S2DPA2</accession>
<dbReference type="CDD" id="cd00077">
    <property type="entry name" value="HDc"/>
    <property type="match status" value="1"/>
</dbReference>
<dbReference type="GO" id="GO:0008081">
    <property type="term" value="F:phosphoric diester hydrolase activity"/>
    <property type="evidence" value="ECO:0007669"/>
    <property type="project" value="UniProtKB-ARBA"/>
</dbReference>
<dbReference type="PANTHER" id="PTHR43155">
    <property type="entry name" value="CYCLIC DI-GMP PHOSPHODIESTERASE PA4108-RELATED"/>
    <property type="match status" value="1"/>
</dbReference>
<feature type="domain" description="HD-GYP" evidence="1">
    <location>
        <begin position="113"/>
        <end position="309"/>
    </location>
</feature>
<dbReference type="Gene3D" id="1.10.3210.10">
    <property type="entry name" value="Hypothetical protein af1432"/>
    <property type="match status" value="1"/>
</dbReference>
<keyword evidence="3" id="KW-1185">Reference proteome</keyword>
<sequence>MTNHPHGAVVNEHYLDKVLALSEEVGVTATEDIYDTHGNKLLAKGAQVSRRLQERLIVHRLRKPIESCIAVDGAVDARSLVGCATRAVEESAALGTILSLSGITGETLRRELDALEFSPPLAMMLTMIDRNDPAGLRHVAEVATLALAFAAHAGLGPDLRRTSAMAGVLHDIGELYIDPRLLRATHVLAPEEWAHVIVHPQIGRLLIQDLGHCPPAVAIAVAEHHERLNGTGYPRAMVVGQSSTAGQLVAGAELIAGLLHEPNPLQRADMALKVVSGEHPRTISALMSQASRKFGGDDFGLDASRIPDDEIVRLSERMSEATDLAAEIARGGQVAPKHLDLLLRTRERLALVQRAFMATGLDMRIAVTEGAPPGPAEIFEGELALREIGWRVRDIGRDLALQLGPARTSIKGVEHLLALMC</sequence>
<dbReference type="EMBL" id="CP029343">
    <property type="protein sequence ID" value="AWL06899.1"/>
    <property type="molecule type" value="Genomic_DNA"/>
</dbReference>
<name>A0A2S2DPA2_9BURK</name>
<gene>
    <name evidence="2" type="ORF">DIR46_22330</name>
</gene>
<proteinExistence type="predicted"/>